<dbReference type="EMBL" id="JASBWU010000017">
    <property type="protein sequence ID" value="KAJ9115127.1"/>
    <property type="molecule type" value="Genomic_DNA"/>
</dbReference>
<comment type="caution">
    <text evidence="1">The sequence shown here is derived from an EMBL/GenBank/DDBJ whole genome shotgun (WGS) entry which is preliminary data.</text>
</comment>
<evidence type="ECO:0000313" key="2">
    <source>
        <dbReference type="Proteomes" id="UP001243375"/>
    </source>
</evidence>
<evidence type="ECO:0000313" key="1">
    <source>
        <dbReference type="EMBL" id="KAJ9115127.1"/>
    </source>
</evidence>
<proteinExistence type="predicted"/>
<keyword evidence="2" id="KW-1185">Reference proteome</keyword>
<accession>A0ACC2WX74</accession>
<protein>
    <submittedName>
        <fullName evidence="1">Uncharacterized protein</fullName>
    </submittedName>
</protein>
<name>A0ACC2WX74_9TREE</name>
<sequence>MMNNPSNLHVRLRLVRQLSSLAGTRARLPTVGATFPTPTGHQTTRRFSSSVPLTRLEALFFELAKDEEREFLRLRKGGQQDIIAKQLSDVETDVENVHPYDVADCVTPSVTWGDQEAEVDVPTPVDNVCIDAFEVLDDADMYVGETSSCDSVPHVDPGDPFGCDHIDMLQAKARSRYAWVTCETQFEKYVLQAQGRVYFFIERIHDVENIAYNVGFALANRGDNADQGQRTAINSLALFESRKTVVQARSRDDAFRMADLLIEKMISDEKLLRM</sequence>
<reference evidence="1" key="1">
    <citation type="submission" date="2023-04" db="EMBL/GenBank/DDBJ databases">
        <title>Draft Genome sequencing of Naganishia species isolated from polar environments using Oxford Nanopore Technology.</title>
        <authorList>
            <person name="Leo P."/>
            <person name="Venkateswaran K."/>
        </authorList>
    </citation>
    <scope>NUCLEOTIDE SEQUENCE</scope>
    <source>
        <strain evidence="1">MNA-CCFEE 5425</strain>
    </source>
</reference>
<gene>
    <name evidence="1" type="ORF">QFC22_005457</name>
</gene>
<dbReference type="Proteomes" id="UP001243375">
    <property type="component" value="Unassembled WGS sequence"/>
</dbReference>
<organism evidence="1 2">
    <name type="scientific">Naganishia vaughanmartiniae</name>
    <dbReference type="NCBI Taxonomy" id="1424756"/>
    <lineage>
        <taxon>Eukaryota</taxon>
        <taxon>Fungi</taxon>
        <taxon>Dikarya</taxon>
        <taxon>Basidiomycota</taxon>
        <taxon>Agaricomycotina</taxon>
        <taxon>Tremellomycetes</taxon>
        <taxon>Filobasidiales</taxon>
        <taxon>Filobasidiaceae</taxon>
        <taxon>Naganishia</taxon>
    </lineage>
</organism>